<dbReference type="OrthoDB" id="9807213at2"/>
<evidence type="ECO:0000256" key="6">
    <source>
        <dbReference type="PROSITE-ProRule" id="PRU00182"/>
    </source>
</evidence>
<reference evidence="10" key="1">
    <citation type="submission" date="2016-10" db="EMBL/GenBank/DDBJ databases">
        <authorList>
            <person name="Varghese N."/>
            <person name="Submissions S."/>
        </authorList>
    </citation>
    <scope>NUCLEOTIDE SEQUENCE [LARGE SCALE GENOMIC DNA]</scope>
    <source>
        <strain evidence="10">CGMCC 1.7061</strain>
    </source>
</reference>
<evidence type="ECO:0000256" key="3">
    <source>
        <dbReference type="ARBA" id="ARBA00023235"/>
    </source>
</evidence>
<dbReference type="STRING" id="488535.SAMN04487963_2258"/>
<dbReference type="EMBL" id="FOUE01000003">
    <property type="protein sequence ID" value="SFM36689.1"/>
    <property type="molecule type" value="Genomic_DNA"/>
</dbReference>
<dbReference type="PROSITE" id="PS01149">
    <property type="entry name" value="PSI_RSU"/>
    <property type="match status" value="1"/>
</dbReference>
<dbReference type="AlphaFoldDB" id="A0A1I4Q9F1"/>
<keyword evidence="3 7" id="KW-0413">Isomerase</keyword>
<dbReference type="Pfam" id="PF00849">
    <property type="entry name" value="PseudoU_synth_2"/>
    <property type="match status" value="1"/>
</dbReference>
<dbReference type="GO" id="GO:0003723">
    <property type="term" value="F:RNA binding"/>
    <property type="evidence" value="ECO:0007669"/>
    <property type="project" value="UniProtKB-KW"/>
</dbReference>
<dbReference type="NCBIfam" id="TIGR00093">
    <property type="entry name" value="pseudouridine synthase"/>
    <property type="match status" value="1"/>
</dbReference>
<proteinExistence type="inferred from homology"/>
<sequence>MKLERFVSKHTEYSHKDARLLVASGRVTVDGQVCRDLKRDISQFQTVYLDTQPLQERQAYYLMLNKPPGFLSATSDPTHPTVMELMAPELRAHLHIGGRLDRASSGLLILTNDGLWSRKLTDPQRKSPKVYRVTTAYPVCPDTPDQFARGIELRPENLITSPAQLELLAPDQVRLTIYEGRYHQIKRMFAAVGNRVVGLHREQMGQIALDHALAPGESRPLTQSEIASVAIQG</sequence>
<dbReference type="SUPFAM" id="SSF55120">
    <property type="entry name" value="Pseudouridine synthase"/>
    <property type="match status" value="1"/>
</dbReference>
<dbReference type="GO" id="GO:0005829">
    <property type="term" value="C:cytosol"/>
    <property type="evidence" value="ECO:0007669"/>
    <property type="project" value="UniProtKB-ARBA"/>
</dbReference>
<dbReference type="InterPro" id="IPR036986">
    <property type="entry name" value="S4_RNA-bd_sf"/>
</dbReference>
<dbReference type="RefSeq" id="WP_092022571.1">
    <property type="nucleotide sequence ID" value="NZ_FOUE01000003.1"/>
</dbReference>
<dbReference type="InterPro" id="IPR018496">
    <property type="entry name" value="PsdUridine_synth_RsuA/RluB_CS"/>
</dbReference>
<dbReference type="CDD" id="cd02553">
    <property type="entry name" value="PseudoU_synth_RsuA"/>
    <property type="match status" value="1"/>
</dbReference>
<name>A0A1I4Q9F1_9GAMM</name>
<keyword evidence="10" id="KW-1185">Reference proteome</keyword>
<dbReference type="PANTHER" id="PTHR47683:SF4">
    <property type="entry name" value="PSEUDOURIDINE SYNTHASE"/>
    <property type="match status" value="1"/>
</dbReference>
<protein>
    <recommendedName>
        <fullName evidence="7">Pseudouridine synthase</fullName>
        <ecNumber evidence="7">5.4.99.-</ecNumber>
    </recommendedName>
</protein>
<dbReference type="GO" id="GO:0000455">
    <property type="term" value="P:enzyme-directed rRNA pseudouridine synthesis"/>
    <property type="evidence" value="ECO:0007669"/>
    <property type="project" value="UniProtKB-ARBA"/>
</dbReference>
<dbReference type="Proteomes" id="UP000198519">
    <property type="component" value="Unassembled WGS sequence"/>
</dbReference>
<comment type="function">
    <text evidence="5">Responsible for synthesis of pseudouridine from uracil-516 in 16S ribosomal RNA.</text>
</comment>
<evidence type="ECO:0000313" key="9">
    <source>
        <dbReference type="EMBL" id="SFM36689.1"/>
    </source>
</evidence>
<dbReference type="InterPro" id="IPR042092">
    <property type="entry name" value="PsdUridine_s_RsuA/RluB/E/F_cat"/>
</dbReference>
<feature type="domain" description="Pseudouridine synthase RsuA/RluA-like" evidence="8">
    <location>
        <begin position="60"/>
        <end position="191"/>
    </location>
</feature>
<keyword evidence="2 6" id="KW-0694">RNA-binding</keyword>
<evidence type="ECO:0000313" key="10">
    <source>
        <dbReference type="Proteomes" id="UP000198519"/>
    </source>
</evidence>
<dbReference type="Gene3D" id="3.30.70.1560">
    <property type="entry name" value="Alpha-L RNA-binding motif"/>
    <property type="match status" value="1"/>
</dbReference>
<evidence type="ECO:0000256" key="2">
    <source>
        <dbReference type="ARBA" id="ARBA00022884"/>
    </source>
</evidence>
<dbReference type="PANTHER" id="PTHR47683">
    <property type="entry name" value="PSEUDOURIDINE SYNTHASE FAMILY PROTEIN-RELATED"/>
    <property type="match status" value="1"/>
</dbReference>
<dbReference type="InterPro" id="IPR006145">
    <property type="entry name" value="PsdUridine_synth_RsuA/RluA"/>
</dbReference>
<dbReference type="Gene3D" id="3.30.70.580">
    <property type="entry name" value="Pseudouridine synthase I, catalytic domain, N-terminal subdomain"/>
    <property type="match status" value="1"/>
</dbReference>
<organism evidence="9 10">
    <name type="scientific">Marinobacter zhejiangensis</name>
    <dbReference type="NCBI Taxonomy" id="488535"/>
    <lineage>
        <taxon>Bacteria</taxon>
        <taxon>Pseudomonadati</taxon>
        <taxon>Pseudomonadota</taxon>
        <taxon>Gammaproteobacteria</taxon>
        <taxon>Pseudomonadales</taxon>
        <taxon>Marinobacteraceae</taxon>
        <taxon>Marinobacter</taxon>
    </lineage>
</organism>
<comment type="similarity">
    <text evidence="1 7">Belongs to the pseudouridine synthase RsuA family.</text>
</comment>
<dbReference type="InterPro" id="IPR000748">
    <property type="entry name" value="PsdUridine_synth_RsuA/RluB/E/F"/>
</dbReference>
<accession>A0A1I4Q9F1</accession>
<dbReference type="GO" id="GO:0160136">
    <property type="term" value="F:16S rRNA pseudouridine(516) synthase activity"/>
    <property type="evidence" value="ECO:0007669"/>
    <property type="project" value="UniProtKB-EC"/>
</dbReference>
<dbReference type="FunFam" id="3.30.70.1560:FF:000001">
    <property type="entry name" value="Pseudouridine synthase"/>
    <property type="match status" value="1"/>
</dbReference>
<dbReference type="PROSITE" id="PS50889">
    <property type="entry name" value="S4"/>
    <property type="match status" value="1"/>
</dbReference>
<dbReference type="InterPro" id="IPR020103">
    <property type="entry name" value="PsdUridine_synth_cat_dom_sf"/>
</dbReference>
<evidence type="ECO:0000256" key="5">
    <source>
        <dbReference type="ARBA" id="ARBA00037590"/>
    </source>
</evidence>
<evidence type="ECO:0000256" key="7">
    <source>
        <dbReference type="RuleBase" id="RU003887"/>
    </source>
</evidence>
<evidence type="ECO:0000256" key="1">
    <source>
        <dbReference type="ARBA" id="ARBA00008348"/>
    </source>
</evidence>
<dbReference type="Gene3D" id="3.10.290.10">
    <property type="entry name" value="RNA-binding S4 domain"/>
    <property type="match status" value="1"/>
</dbReference>
<evidence type="ECO:0000256" key="4">
    <source>
        <dbReference type="ARBA" id="ARBA00036749"/>
    </source>
</evidence>
<dbReference type="SUPFAM" id="SSF55174">
    <property type="entry name" value="Alpha-L RNA-binding motif"/>
    <property type="match status" value="1"/>
</dbReference>
<dbReference type="InterPro" id="IPR020094">
    <property type="entry name" value="TruA/RsuA/RluB/E/F_N"/>
</dbReference>
<dbReference type="CDD" id="cd00165">
    <property type="entry name" value="S4"/>
    <property type="match status" value="1"/>
</dbReference>
<dbReference type="EC" id="5.4.99.-" evidence="7"/>
<gene>
    <name evidence="9" type="ORF">SAMN04487963_2258</name>
</gene>
<evidence type="ECO:0000259" key="8">
    <source>
        <dbReference type="Pfam" id="PF00849"/>
    </source>
</evidence>
<dbReference type="InterPro" id="IPR050343">
    <property type="entry name" value="RsuA_PseudoU_synthase"/>
</dbReference>
<comment type="catalytic activity">
    <reaction evidence="4">
        <text>uridine(516) in 16S rRNA = pseudouridine(516) in 16S rRNA</text>
        <dbReference type="Rhea" id="RHEA:38867"/>
        <dbReference type="Rhea" id="RHEA-COMP:10089"/>
        <dbReference type="Rhea" id="RHEA-COMP:10090"/>
        <dbReference type="ChEBI" id="CHEBI:65314"/>
        <dbReference type="ChEBI" id="CHEBI:65315"/>
        <dbReference type="EC" id="5.4.99.19"/>
    </reaction>
</comment>